<name>A0A2M7T8K3_9ACTN</name>
<reference evidence="2" key="1">
    <citation type="submission" date="2017-09" db="EMBL/GenBank/DDBJ databases">
        <title>Depth-based differentiation of microbial function through sediment-hosted aquifers and enrichment of novel symbionts in the deep terrestrial subsurface.</title>
        <authorList>
            <person name="Probst A.J."/>
            <person name="Ladd B."/>
            <person name="Jarett J.K."/>
            <person name="Geller-Mcgrath D.E."/>
            <person name="Sieber C.M.K."/>
            <person name="Emerson J.B."/>
            <person name="Anantharaman K."/>
            <person name="Thomas B.C."/>
            <person name="Malmstrom R."/>
            <person name="Stieglmeier M."/>
            <person name="Klingl A."/>
            <person name="Woyke T."/>
            <person name="Ryan C.M."/>
            <person name="Banfield J.F."/>
        </authorList>
    </citation>
    <scope>NUCLEOTIDE SEQUENCE [LARGE SCALE GENOMIC DNA]</scope>
</reference>
<evidence type="ECO:0000313" key="1">
    <source>
        <dbReference type="EMBL" id="PIZ39779.1"/>
    </source>
</evidence>
<organism evidence="1 2">
    <name type="scientific">Candidatus Aquicultor secundus</name>
    <dbReference type="NCBI Taxonomy" id="1973895"/>
    <lineage>
        <taxon>Bacteria</taxon>
        <taxon>Bacillati</taxon>
        <taxon>Actinomycetota</taxon>
        <taxon>Candidatus Aquicultoria</taxon>
        <taxon>Candidatus Aquicultorales</taxon>
        <taxon>Candidatus Aquicultoraceae</taxon>
        <taxon>Candidatus Aquicultor</taxon>
    </lineage>
</organism>
<sequence>MGFGISTGKWKAPDDTYPAFTPNYWLGGFSCFDCHSPHANPARLLGYNNTGQAVGTTSGGKIYGISNPGHDILPNDTTHLGNDPVYLSGSWLLIKNPDHELASSAESNISYYDVDQGSVVSTSVTQGQEISDMLFAFSEVINGEATVTSGQLYQFSADTAYPINKLPIDWNVPIGGANDASSPRSGFTVRNAADSIWSVSEFCTDCHDGNAGLHTTEVPVFSEDRALRAAQNNSPPPDWKNSYDLAYGHDEQSRQQCKRQLRFNPEDGQDFGPNCRNCHKGSSGCRTCHQEPLANYTISPPAYTVDSATAANDALELSTYSVFLTSTGADNMVVESPTYKFYKKSRTVDWSNTWRTASGFVASGQRMATGQENASGVGSPCADDGFSWPHRTLGFKMLKDDLFGLDFNGQPISVGDSRHDGANAYAVHDLDSVCLDCHNPTIWNASSTATHTDTASNPYNDELLLRGLP</sequence>
<accession>A0A2M7T8K3</accession>
<dbReference type="SUPFAM" id="SSF48695">
    <property type="entry name" value="Multiheme cytochromes"/>
    <property type="match status" value="1"/>
</dbReference>
<proteinExistence type="predicted"/>
<dbReference type="AlphaFoldDB" id="A0A2M7T8K3"/>
<evidence type="ECO:0000313" key="2">
    <source>
        <dbReference type="Proteomes" id="UP000230956"/>
    </source>
</evidence>
<dbReference type="EMBL" id="PFNG01000107">
    <property type="protein sequence ID" value="PIZ39779.1"/>
    <property type="molecule type" value="Genomic_DNA"/>
</dbReference>
<comment type="caution">
    <text evidence="1">The sequence shown here is derived from an EMBL/GenBank/DDBJ whole genome shotgun (WGS) entry which is preliminary data.</text>
</comment>
<dbReference type="Proteomes" id="UP000230956">
    <property type="component" value="Unassembled WGS sequence"/>
</dbReference>
<dbReference type="InterPro" id="IPR036280">
    <property type="entry name" value="Multihaem_cyt_sf"/>
</dbReference>
<protein>
    <submittedName>
        <fullName evidence="1">Uncharacterized protein</fullName>
    </submittedName>
</protein>
<gene>
    <name evidence="1" type="ORF">COY37_04630</name>
</gene>